<comment type="caution">
    <text evidence="1">The sequence shown here is derived from an EMBL/GenBank/DDBJ whole genome shotgun (WGS) entry which is preliminary data.</text>
</comment>
<protein>
    <submittedName>
        <fullName evidence="1">Uncharacterized protein</fullName>
    </submittedName>
</protein>
<reference evidence="1 2" key="1">
    <citation type="submission" date="2023-10" db="EMBL/GenBank/DDBJ databases">
        <title>Noviherbaspirillum sp. CPCC 100848 genome assembly.</title>
        <authorList>
            <person name="Li X.Y."/>
            <person name="Fang X.M."/>
        </authorList>
    </citation>
    <scope>NUCLEOTIDE SEQUENCE [LARGE SCALE GENOMIC DNA]</scope>
    <source>
        <strain evidence="1 2">CPCC 100848</strain>
    </source>
</reference>
<dbReference type="EMBL" id="JAWIIV010000038">
    <property type="protein sequence ID" value="MEC4722865.1"/>
    <property type="molecule type" value="Genomic_DNA"/>
</dbReference>
<keyword evidence="2" id="KW-1185">Reference proteome</keyword>
<dbReference type="RefSeq" id="WP_225984965.1">
    <property type="nucleotide sequence ID" value="NZ_JAWIIV010000038.1"/>
</dbReference>
<name>A0ABU6JH62_9BURK</name>
<organism evidence="1 2">
    <name type="scientific">Noviherbaspirillum album</name>
    <dbReference type="NCBI Taxonomy" id="3080276"/>
    <lineage>
        <taxon>Bacteria</taxon>
        <taxon>Pseudomonadati</taxon>
        <taxon>Pseudomonadota</taxon>
        <taxon>Betaproteobacteria</taxon>
        <taxon>Burkholderiales</taxon>
        <taxon>Oxalobacteraceae</taxon>
        <taxon>Noviherbaspirillum</taxon>
    </lineage>
</organism>
<dbReference type="Proteomes" id="UP001352263">
    <property type="component" value="Unassembled WGS sequence"/>
</dbReference>
<sequence>MFRTKDHQGCYDQRLPAPACQTPGWRGLDVTHAMALERGMAAVAQERA</sequence>
<accession>A0ABU6JH62</accession>
<gene>
    <name evidence="1" type="ORF">RY831_27270</name>
</gene>
<evidence type="ECO:0000313" key="1">
    <source>
        <dbReference type="EMBL" id="MEC4722865.1"/>
    </source>
</evidence>
<evidence type="ECO:0000313" key="2">
    <source>
        <dbReference type="Proteomes" id="UP001352263"/>
    </source>
</evidence>
<proteinExistence type="predicted"/>